<accession>A0AAV5RD13</accession>
<dbReference type="PANTHER" id="PTHR12400">
    <property type="entry name" value="INOSITOL POLYPHOSPHATE KINASE"/>
    <property type="match status" value="1"/>
</dbReference>
<reference evidence="5 6" key="1">
    <citation type="journal article" date="2023" name="Elife">
        <title>Identification of key yeast species and microbe-microbe interactions impacting larval growth of Drosophila in the wild.</title>
        <authorList>
            <person name="Mure A."/>
            <person name="Sugiura Y."/>
            <person name="Maeda R."/>
            <person name="Honda K."/>
            <person name="Sakurai N."/>
            <person name="Takahashi Y."/>
            <person name="Watada M."/>
            <person name="Katoh T."/>
            <person name="Gotoh A."/>
            <person name="Gotoh Y."/>
            <person name="Taniguchi I."/>
            <person name="Nakamura K."/>
            <person name="Hayashi T."/>
            <person name="Katayama T."/>
            <person name="Uemura T."/>
            <person name="Hattori Y."/>
        </authorList>
    </citation>
    <scope>NUCLEOTIDE SEQUENCE [LARGE SCALE GENOMIC DNA]</scope>
    <source>
        <strain evidence="5 6">SB-73</strain>
    </source>
</reference>
<evidence type="ECO:0000256" key="4">
    <source>
        <dbReference type="RuleBase" id="RU363090"/>
    </source>
</evidence>
<dbReference type="SUPFAM" id="SSF56104">
    <property type="entry name" value="SAICAR synthase-like"/>
    <property type="match status" value="1"/>
</dbReference>
<dbReference type="EMBL" id="BTGC01000001">
    <property type="protein sequence ID" value="GMM49280.1"/>
    <property type="molecule type" value="Genomic_DNA"/>
</dbReference>
<dbReference type="GO" id="GO:0000824">
    <property type="term" value="F:inositol-1,4,5,6-tetrakisphosphate 3-kinase activity"/>
    <property type="evidence" value="ECO:0007669"/>
    <property type="project" value="TreeGrafter"/>
</dbReference>
<evidence type="ECO:0000313" key="5">
    <source>
        <dbReference type="EMBL" id="GMM49280.1"/>
    </source>
</evidence>
<keyword evidence="3 4" id="KW-0418">Kinase</keyword>
<dbReference type="EC" id="2.7.-.-" evidence="4"/>
<dbReference type="Gene3D" id="3.30.470.160">
    <property type="entry name" value="Inositol polyphosphate kinase"/>
    <property type="match status" value="1"/>
</dbReference>
<evidence type="ECO:0000313" key="6">
    <source>
        <dbReference type="Proteomes" id="UP001362899"/>
    </source>
</evidence>
<dbReference type="Pfam" id="PF03770">
    <property type="entry name" value="IPK"/>
    <property type="match status" value="1"/>
</dbReference>
<evidence type="ECO:0000256" key="2">
    <source>
        <dbReference type="ARBA" id="ARBA00022679"/>
    </source>
</evidence>
<dbReference type="AlphaFoldDB" id="A0AAV5RD13"/>
<sequence>MVQAAGHGCAEQANGLFIKPTNSTEINFYTSMSALDSPLTDLMPNFLGTLAETKTNSNESNSTNTSLSTPVLDSSLSEQSCIVLEDLCEAFEDPAVLDIKIGSVLYDSHASEGKKQRMDKVSQATTSGSLHFRIAGMSLIIGGNRIHYGKDFGREATIENVASRISEFFKPLTSEYKEYILELSIGYLQQLEKILNEVKIEMHSSSVLFIYENNMEKLKSKFEHINSTGNESMKYDMNLQLKNKVQIMDMRIIDFAHSQCAETIDNDCLVGVRNVISAFESISSGTRPRYEINK</sequence>
<dbReference type="GO" id="GO:0005634">
    <property type="term" value="C:nucleus"/>
    <property type="evidence" value="ECO:0007669"/>
    <property type="project" value="TreeGrafter"/>
</dbReference>
<gene>
    <name evidence="5" type="ORF">DASB73_002380</name>
</gene>
<dbReference type="GO" id="GO:0046854">
    <property type="term" value="P:phosphatidylinositol phosphate biosynthetic process"/>
    <property type="evidence" value="ECO:0007669"/>
    <property type="project" value="TreeGrafter"/>
</dbReference>
<evidence type="ECO:0000256" key="3">
    <source>
        <dbReference type="ARBA" id="ARBA00022777"/>
    </source>
</evidence>
<evidence type="ECO:0000256" key="1">
    <source>
        <dbReference type="ARBA" id="ARBA00007374"/>
    </source>
</evidence>
<keyword evidence="2 4" id="KW-0808">Transferase</keyword>
<dbReference type="InterPro" id="IPR038286">
    <property type="entry name" value="IPK_sf"/>
</dbReference>
<dbReference type="GO" id="GO:0005737">
    <property type="term" value="C:cytoplasm"/>
    <property type="evidence" value="ECO:0007669"/>
    <property type="project" value="TreeGrafter"/>
</dbReference>
<comment type="similarity">
    <text evidence="1 4">Belongs to the inositol phosphokinase (IPK) family.</text>
</comment>
<keyword evidence="6" id="KW-1185">Reference proteome</keyword>
<dbReference type="Proteomes" id="UP001362899">
    <property type="component" value="Unassembled WGS sequence"/>
</dbReference>
<dbReference type="GO" id="GO:0008440">
    <property type="term" value="F:inositol-1,4,5-trisphosphate 3-kinase activity"/>
    <property type="evidence" value="ECO:0007669"/>
    <property type="project" value="TreeGrafter"/>
</dbReference>
<dbReference type="InterPro" id="IPR005522">
    <property type="entry name" value="IPK"/>
</dbReference>
<dbReference type="GO" id="GO:0032958">
    <property type="term" value="P:inositol phosphate biosynthetic process"/>
    <property type="evidence" value="ECO:0007669"/>
    <property type="project" value="InterPro"/>
</dbReference>
<comment type="caution">
    <text evidence="5">The sequence shown here is derived from an EMBL/GenBank/DDBJ whole genome shotgun (WGS) entry which is preliminary data.</text>
</comment>
<organism evidence="5 6">
    <name type="scientific">Starmerella bacillaris</name>
    <name type="common">Yeast</name>
    <name type="synonym">Candida zemplinina</name>
    <dbReference type="NCBI Taxonomy" id="1247836"/>
    <lineage>
        <taxon>Eukaryota</taxon>
        <taxon>Fungi</taxon>
        <taxon>Dikarya</taxon>
        <taxon>Ascomycota</taxon>
        <taxon>Saccharomycotina</taxon>
        <taxon>Dipodascomycetes</taxon>
        <taxon>Dipodascales</taxon>
        <taxon>Trichomonascaceae</taxon>
        <taxon>Starmerella</taxon>
    </lineage>
</organism>
<protein>
    <recommendedName>
        <fullName evidence="4">Kinase</fullName>
        <ecNumber evidence="4">2.7.-.-</ecNumber>
    </recommendedName>
</protein>
<name>A0AAV5RD13_STABA</name>
<dbReference type="PANTHER" id="PTHR12400:SF103">
    <property type="entry name" value="INOSITOL POLYPHOSPHATE MULTIKINASE"/>
    <property type="match status" value="1"/>
</dbReference>
<proteinExistence type="inferred from homology"/>